<protein>
    <submittedName>
        <fullName evidence="8">NUP88 protein</fullName>
    </submittedName>
</protein>
<dbReference type="GO" id="GO:0006406">
    <property type="term" value="P:mRNA export from nucleus"/>
    <property type="evidence" value="ECO:0007669"/>
    <property type="project" value="TreeGrafter"/>
</dbReference>
<keyword evidence="7" id="KW-0539">Nucleus</keyword>
<keyword evidence="6" id="KW-0906">Nuclear pore complex</keyword>
<dbReference type="InterPro" id="IPR037700">
    <property type="entry name" value="NUP88/NUP82"/>
</dbReference>
<dbReference type="PANTHER" id="PTHR13257:SF0">
    <property type="entry name" value="NUCLEAR PORE COMPLEX PROTEIN NUP88"/>
    <property type="match status" value="1"/>
</dbReference>
<keyword evidence="4" id="KW-0653">Protein transport</keyword>
<dbReference type="EMBL" id="CAJNIZ010015557">
    <property type="protein sequence ID" value="CAE7374493.1"/>
    <property type="molecule type" value="Genomic_DNA"/>
</dbReference>
<dbReference type="PANTHER" id="PTHR13257">
    <property type="entry name" value="NUCLEOPORIN NUP84-RELATED"/>
    <property type="match status" value="1"/>
</dbReference>
<dbReference type="GO" id="GO:0000056">
    <property type="term" value="P:ribosomal small subunit export from nucleus"/>
    <property type="evidence" value="ECO:0007669"/>
    <property type="project" value="InterPro"/>
</dbReference>
<gene>
    <name evidence="8" type="primary">NUP88</name>
    <name evidence="8" type="ORF">SPIL2461_LOCUS9098</name>
</gene>
<dbReference type="Proteomes" id="UP000649617">
    <property type="component" value="Unassembled WGS sequence"/>
</dbReference>
<evidence type="ECO:0000256" key="1">
    <source>
        <dbReference type="ARBA" id="ARBA00004567"/>
    </source>
</evidence>
<organism evidence="8 9">
    <name type="scientific">Symbiodinium pilosum</name>
    <name type="common">Dinoflagellate</name>
    <dbReference type="NCBI Taxonomy" id="2952"/>
    <lineage>
        <taxon>Eukaryota</taxon>
        <taxon>Sar</taxon>
        <taxon>Alveolata</taxon>
        <taxon>Dinophyceae</taxon>
        <taxon>Suessiales</taxon>
        <taxon>Symbiodiniaceae</taxon>
        <taxon>Symbiodinium</taxon>
    </lineage>
</organism>
<evidence type="ECO:0000256" key="4">
    <source>
        <dbReference type="ARBA" id="ARBA00022927"/>
    </source>
</evidence>
<keyword evidence="9" id="KW-1185">Reference proteome</keyword>
<dbReference type="GO" id="GO:0017056">
    <property type="term" value="F:structural constituent of nuclear pore"/>
    <property type="evidence" value="ECO:0007669"/>
    <property type="project" value="InterPro"/>
</dbReference>
<comment type="caution">
    <text evidence="8">The sequence shown here is derived from an EMBL/GenBank/DDBJ whole genome shotgun (WGS) entry which is preliminary data.</text>
</comment>
<evidence type="ECO:0000256" key="6">
    <source>
        <dbReference type="ARBA" id="ARBA00023132"/>
    </source>
</evidence>
<dbReference type="OrthoDB" id="341482at2759"/>
<accession>A0A812QCJ2</accession>
<keyword evidence="3" id="KW-0509">mRNA transport</keyword>
<evidence type="ECO:0000313" key="9">
    <source>
        <dbReference type="Proteomes" id="UP000649617"/>
    </source>
</evidence>
<keyword evidence="2" id="KW-0813">Transport</keyword>
<name>A0A812QCJ2_SYMPI</name>
<evidence type="ECO:0000256" key="2">
    <source>
        <dbReference type="ARBA" id="ARBA00022448"/>
    </source>
</evidence>
<dbReference type="GO" id="GO:0005643">
    <property type="term" value="C:nuclear pore"/>
    <property type="evidence" value="ECO:0007669"/>
    <property type="project" value="UniProtKB-SubCell"/>
</dbReference>
<evidence type="ECO:0000313" key="8">
    <source>
        <dbReference type="EMBL" id="CAE7374493.1"/>
    </source>
</evidence>
<dbReference type="AlphaFoldDB" id="A0A812QCJ2"/>
<sequence length="539" mass="58988">MEDAEATWELCAVTLFPTVPETSFVKASWHPLSDAHLGILSSDGTWCLVNLTCGASVSDPELYFKAFESKQEEAVDFVFSFGCLGKNPSPEEAWLQLSVFFLSSFGRVSLRSPVLPSVAAMPQAMLHALAADPNEWLQESLLAGQAFDILDSSVCVARHRLHLHGKGPYVPAEQMLEEAREGPQSPQSARHAQSPFCSMQLLTQSPLVLLVRATTSGLIQLVALEAAPGPAFLKKGVAASVLEEIDLMCSTTSLGMMCLSKDPFPSFLAHSNSLVAVVDVNWARQDTGTLLPSTITTLAEIRSQDATEFAGLQPLAGRALLLRVEQTPRSSMKLQLLEYVRQGRSAERERRERPSSSLKRLLLAPLPQEAREVSRETQHLARATSQLRAQLANILPRKDLLQHLADALPSRFEAVSDSESLGRRAQEAAGRCEAVRLRQEALRQRQERLAAALQAELELMALNASNHALVRLFARFYELRRAANLLKSGLQKNVSKESSGTACVRANATRSCWASTADHLRLQAAEAEATVDLAAARWP</sequence>
<evidence type="ECO:0000256" key="7">
    <source>
        <dbReference type="ARBA" id="ARBA00023242"/>
    </source>
</evidence>
<reference evidence="8" key="1">
    <citation type="submission" date="2021-02" db="EMBL/GenBank/DDBJ databases">
        <authorList>
            <person name="Dougan E. K."/>
            <person name="Rhodes N."/>
            <person name="Thang M."/>
            <person name="Chan C."/>
        </authorList>
    </citation>
    <scope>NUCLEOTIDE SEQUENCE</scope>
</reference>
<evidence type="ECO:0000256" key="5">
    <source>
        <dbReference type="ARBA" id="ARBA00023010"/>
    </source>
</evidence>
<comment type="subcellular location">
    <subcellularLocation>
        <location evidence="1">Nucleus</location>
        <location evidence="1">Nuclear pore complex</location>
    </subcellularLocation>
</comment>
<dbReference type="GO" id="GO:0000055">
    <property type="term" value="P:ribosomal large subunit export from nucleus"/>
    <property type="evidence" value="ECO:0007669"/>
    <property type="project" value="InterPro"/>
</dbReference>
<keyword evidence="5" id="KW-0811">Translocation</keyword>
<evidence type="ECO:0000256" key="3">
    <source>
        <dbReference type="ARBA" id="ARBA00022816"/>
    </source>
</evidence>
<proteinExistence type="predicted"/>
<dbReference type="GO" id="GO:0006606">
    <property type="term" value="P:protein import into nucleus"/>
    <property type="evidence" value="ECO:0007669"/>
    <property type="project" value="TreeGrafter"/>
</dbReference>